<protein>
    <recommendedName>
        <fullName evidence="2">Polymerase/histidinol phosphatase N-terminal domain-containing protein</fullName>
    </recommendedName>
</protein>
<proteinExistence type="predicted"/>
<dbReference type="GO" id="GO:0004534">
    <property type="term" value="F:5'-3' RNA exonuclease activity"/>
    <property type="evidence" value="ECO:0007669"/>
    <property type="project" value="TreeGrafter"/>
</dbReference>
<dbReference type="OrthoDB" id="16564at2759"/>
<dbReference type="GO" id="GO:0035312">
    <property type="term" value="F:5'-3' DNA exonuclease activity"/>
    <property type="evidence" value="ECO:0007669"/>
    <property type="project" value="TreeGrafter"/>
</dbReference>
<keyword evidence="4" id="KW-1185">Reference proteome</keyword>
<feature type="transmembrane region" description="Helical" evidence="1">
    <location>
        <begin position="311"/>
        <end position="333"/>
    </location>
</feature>
<comment type="caution">
    <text evidence="3">The sequence shown here is derived from an EMBL/GenBank/DDBJ whole genome shotgun (WGS) entry which is preliminary data.</text>
</comment>
<evidence type="ECO:0000313" key="3">
    <source>
        <dbReference type="EMBL" id="KAJ2804875.1"/>
    </source>
</evidence>
<evidence type="ECO:0000256" key="1">
    <source>
        <dbReference type="SAM" id="Phobius"/>
    </source>
</evidence>
<dbReference type="SUPFAM" id="SSF89550">
    <property type="entry name" value="PHP domain-like"/>
    <property type="match status" value="1"/>
</dbReference>
<dbReference type="PANTHER" id="PTHR42924">
    <property type="entry name" value="EXONUCLEASE"/>
    <property type="match status" value="1"/>
</dbReference>
<dbReference type="Pfam" id="PF02811">
    <property type="entry name" value="PHP"/>
    <property type="match status" value="1"/>
</dbReference>
<dbReference type="SMART" id="SM00481">
    <property type="entry name" value="POLIIIAc"/>
    <property type="match status" value="1"/>
</dbReference>
<gene>
    <name evidence="3" type="ORF">H4R20_002326</name>
</gene>
<dbReference type="PANTHER" id="PTHR42924:SF3">
    <property type="entry name" value="POLYMERASE_HISTIDINOL PHOSPHATASE N-TERMINAL DOMAIN-CONTAINING PROTEIN"/>
    <property type="match status" value="1"/>
</dbReference>
<sequence length="352" mass="39736">MTFDWHTDPRDHLVPNDAAYANYNVLIDGHAHTTLSDGRLTPEQLVEYSIAQGFNAVIVTDHNTVAGGLRAEKYAKEHYPERFIVVPGMEYSNCRIHMNLIDINSTVEEGSTAFPTDSDIRMVINRTHELGGLVIVNHIPWSTRVLDRFNKPRLVNHPSIQSLIEWGVDGFEIINQATFDMPTYQHLMSLMGREDNRFANVSSRLIIMTGSDVHIPGKAYAWTVLNSRTLTRHAIMNEIRNRRTSFLFDPTGNDASSTVTYSSRYLALSPITGIAGYISSFYDRYQGQYSFHGTHCRRDIVDIHGASIGCLVVYIIIAAVVTEVVSSLCRYALRSVKHRLQLHKVDKSEIVP</sequence>
<dbReference type="AlphaFoldDB" id="A0A9W8LTP9"/>
<feature type="domain" description="Polymerase/histidinol phosphatase N-terminal" evidence="2">
    <location>
        <begin position="27"/>
        <end position="95"/>
    </location>
</feature>
<dbReference type="Proteomes" id="UP001140094">
    <property type="component" value="Unassembled WGS sequence"/>
</dbReference>
<organism evidence="3 4">
    <name type="scientific">Coemansia guatemalensis</name>
    <dbReference type="NCBI Taxonomy" id="2761395"/>
    <lineage>
        <taxon>Eukaryota</taxon>
        <taxon>Fungi</taxon>
        <taxon>Fungi incertae sedis</taxon>
        <taxon>Zoopagomycota</taxon>
        <taxon>Kickxellomycotina</taxon>
        <taxon>Kickxellomycetes</taxon>
        <taxon>Kickxellales</taxon>
        <taxon>Kickxellaceae</taxon>
        <taxon>Coemansia</taxon>
    </lineage>
</organism>
<evidence type="ECO:0000259" key="2">
    <source>
        <dbReference type="SMART" id="SM00481"/>
    </source>
</evidence>
<keyword evidence="1" id="KW-0472">Membrane</keyword>
<name>A0A9W8LTP9_9FUNG</name>
<dbReference type="InterPro" id="IPR016195">
    <property type="entry name" value="Pol/histidinol_Pase-like"/>
</dbReference>
<dbReference type="EMBL" id="JANBUO010000351">
    <property type="protein sequence ID" value="KAJ2804875.1"/>
    <property type="molecule type" value="Genomic_DNA"/>
</dbReference>
<accession>A0A9W8LTP9</accession>
<dbReference type="Gene3D" id="3.20.20.140">
    <property type="entry name" value="Metal-dependent hydrolases"/>
    <property type="match status" value="1"/>
</dbReference>
<dbReference type="InterPro" id="IPR004013">
    <property type="entry name" value="PHP_dom"/>
</dbReference>
<dbReference type="InterPro" id="IPR052018">
    <property type="entry name" value="PHP_domain"/>
</dbReference>
<dbReference type="InterPro" id="IPR003141">
    <property type="entry name" value="Pol/His_phosphatase_N"/>
</dbReference>
<evidence type="ECO:0000313" key="4">
    <source>
        <dbReference type="Proteomes" id="UP001140094"/>
    </source>
</evidence>
<reference evidence="3" key="1">
    <citation type="submission" date="2022-07" db="EMBL/GenBank/DDBJ databases">
        <title>Phylogenomic reconstructions and comparative analyses of Kickxellomycotina fungi.</title>
        <authorList>
            <person name="Reynolds N.K."/>
            <person name="Stajich J.E."/>
            <person name="Barry K."/>
            <person name="Grigoriev I.V."/>
            <person name="Crous P."/>
            <person name="Smith M.E."/>
        </authorList>
    </citation>
    <scope>NUCLEOTIDE SEQUENCE</scope>
    <source>
        <strain evidence="3">NRRL 1565</strain>
    </source>
</reference>
<keyword evidence="1" id="KW-1133">Transmembrane helix</keyword>
<keyword evidence="1" id="KW-0812">Transmembrane</keyword>